<organism evidence="3 4">
    <name type="scientific">Aristolochia fimbriata</name>
    <name type="common">White veined hardy Dutchman's pipe vine</name>
    <dbReference type="NCBI Taxonomy" id="158543"/>
    <lineage>
        <taxon>Eukaryota</taxon>
        <taxon>Viridiplantae</taxon>
        <taxon>Streptophyta</taxon>
        <taxon>Embryophyta</taxon>
        <taxon>Tracheophyta</taxon>
        <taxon>Spermatophyta</taxon>
        <taxon>Magnoliopsida</taxon>
        <taxon>Magnoliidae</taxon>
        <taxon>Piperales</taxon>
        <taxon>Aristolochiaceae</taxon>
        <taxon>Aristolochia</taxon>
    </lineage>
</organism>
<gene>
    <name evidence="3" type="ORF">H6P81_007239</name>
</gene>
<dbReference type="Proteomes" id="UP000825729">
    <property type="component" value="Unassembled WGS sequence"/>
</dbReference>
<dbReference type="PANTHER" id="PTHR34962">
    <property type="entry name" value="EMBRYO DEFECTIVE 1703-RELATED"/>
    <property type="match status" value="1"/>
</dbReference>
<feature type="coiled-coil region" evidence="1">
    <location>
        <begin position="685"/>
        <end position="726"/>
    </location>
</feature>
<evidence type="ECO:0000256" key="1">
    <source>
        <dbReference type="SAM" id="Coils"/>
    </source>
</evidence>
<sequence length="1080" mass="119524">MASVMERKERMWRITWSGRSARRIGRRPSVAWEPLTTPLRQWVRVFSEDRFFIATTKLGNLSPASIFVAGALHGCSEKTTRISTDSNGEPNELTSRAFPHLNQTTRPTSKHTRHVEEVYLCLPCSEQHETSPDDESVCTNDFDKNSDASDLSKHVECSSEDSSATSSFQSDKAQKISQSWVEENFEEFGPVIKKIGEGFKENYLAAKESVKEDLSLASDFNLLIKDLDELEWMKDESLRDIVFRVRENELSGRDPFHMMETEDKHAFFKGLEKEAEKKNSKLANLHKWIHSRVENLDYGADGVSLDDPPEKFIPRWKGPSVDGGPEFLKSFQGGQQKLSSQMIGSSHELDQGVVNGHKVSSEQPSSYGSKKCIELYRVEDGVQKVGFYALEMAEDLELDPKPRHVIAFEDPSDSKNFCYILQAHLEMLGNGSAFIVGQPAKDVFRQAKANGFNVTVIRKGEIELNVDKKLEEVEDDIMEIGSKMYHDEIMRERSVDMGALMKGVFGVRKTIWRLNRRTVYVVCLSGLVEAAIKSYTQALLLRPDFPEATCNLLHTLQGSILKGIPDTICPMPPSELPLRLVHLTLLGLNTFAVEILSFLSGHSKSFCKKENKRAMVIVSSQDQHRDELPSRDKAEKEKVEPLDVLPSETALDSGSTNKTRYELLIELEAALMDKSNQCTETVSKLKTAVEEVTNLRRELDISQKLLDECQMNCAHLENCLHEAREEARTNLCAADRRASEYSALCTSAVKTPLSLASSANENEDDATADISACIRLLAEKVSFLFRQREEMLERCSRAKAAQTHLTKELEEKKELVKSLYAKHQLEIQQKVSVVVDLSFENAKFSSLRLDLARVWLDLVRSGIWLGCGWNLGLAGFGSGLAGFGSGLAETGSGLAEIDSGLAEIGLGLAEIGLGLAEIGSGLAEIGSGLAEIGSGLAEIGSGLAEIGSGLAEIGSGLAEMGSGIAEIDSAHREKLDNGFQSVSIVSRDSMSDYENIVGGKLKLKGKALDVAGGVKKKKKKKYSRQHERMSQLTDEALSKGENEELEKGQAEDENEIDKLGDEPPPPLGDDNLTPAERLIH</sequence>
<dbReference type="InterPro" id="IPR013865">
    <property type="entry name" value="FAM32A"/>
</dbReference>
<feature type="region of interest" description="Disordered" evidence="2">
    <location>
        <begin position="1018"/>
        <end position="1080"/>
    </location>
</feature>
<dbReference type="EMBL" id="JAINDJ010000003">
    <property type="protein sequence ID" value="KAG9454335.1"/>
    <property type="molecule type" value="Genomic_DNA"/>
</dbReference>
<proteinExistence type="predicted"/>
<evidence type="ECO:0000313" key="4">
    <source>
        <dbReference type="Proteomes" id="UP000825729"/>
    </source>
</evidence>
<accession>A0AAV7EZL7</accession>
<name>A0AAV7EZL7_ARIFI</name>
<feature type="region of interest" description="Disordered" evidence="2">
    <location>
        <begin position="620"/>
        <end position="639"/>
    </location>
</feature>
<protein>
    <submittedName>
        <fullName evidence="3">Uncharacterized protein</fullName>
    </submittedName>
</protein>
<dbReference type="Pfam" id="PF08555">
    <property type="entry name" value="FAM32A"/>
    <property type="match status" value="1"/>
</dbReference>
<dbReference type="PANTHER" id="PTHR34962:SF1">
    <property type="entry name" value="EMBRYO DEFECTIVE 1703-RELATED"/>
    <property type="match status" value="1"/>
</dbReference>
<dbReference type="AlphaFoldDB" id="A0AAV7EZL7"/>
<reference evidence="3 4" key="1">
    <citation type="submission" date="2021-07" db="EMBL/GenBank/DDBJ databases">
        <title>The Aristolochia fimbriata genome: insights into angiosperm evolution, floral development and chemical biosynthesis.</title>
        <authorList>
            <person name="Jiao Y."/>
        </authorList>
    </citation>
    <scope>NUCLEOTIDE SEQUENCE [LARGE SCALE GENOMIC DNA]</scope>
    <source>
        <strain evidence="3">IBCAS-2021</strain>
        <tissue evidence="3">Leaf</tissue>
    </source>
</reference>
<dbReference type="InterPro" id="IPR011990">
    <property type="entry name" value="TPR-like_helical_dom_sf"/>
</dbReference>
<keyword evidence="1" id="KW-0175">Coiled coil</keyword>
<feature type="compositionally biased region" description="Basic and acidic residues" evidence="2">
    <location>
        <begin position="1036"/>
        <end position="1061"/>
    </location>
</feature>
<evidence type="ECO:0000256" key="2">
    <source>
        <dbReference type="SAM" id="MobiDB-lite"/>
    </source>
</evidence>
<keyword evidence="4" id="KW-1185">Reference proteome</keyword>
<feature type="compositionally biased region" description="Basic and acidic residues" evidence="2">
    <location>
        <begin position="622"/>
        <end position="639"/>
    </location>
</feature>
<dbReference type="Gene3D" id="1.25.40.10">
    <property type="entry name" value="Tetratricopeptide repeat domain"/>
    <property type="match status" value="1"/>
</dbReference>
<comment type="caution">
    <text evidence="3">The sequence shown here is derived from an EMBL/GenBank/DDBJ whole genome shotgun (WGS) entry which is preliminary data.</text>
</comment>
<evidence type="ECO:0000313" key="3">
    <source>
        <dbReference type="EMBL" id="KAG9454335.1"/>
    </source>
</evidence>